<comment type="catalytic activity">
    <reaction evidence="8">
        <text>DNA(n) + a 2'-deoxyribonucleoside 5'-triphosphate = DNA(n+1) + diphosphate</text>
        <dbReference type="Rhea" id="RHEA:22508"/>
        <dbReference type="Rhea" id="RHEA-COMP:17339"/>
        <dbReference type="Rhea" id="RHEA-COMP:17340"/>
        <dbReference type="ChEBI" id="CHEBI:33019"/>
        <dbReference type="ChEBI" id="CHEBI:61560"/>
        <dbReference type="ChEBI" id="CHEBI:173112"/>
        <dbReference type="EC" id="2.7.7.7"/>
    </reaction>
</comment>
<evidence type="ECO:0000256" key="7">
    <source>
        <dbReference type="ARBA" id="ARBA00034754"/>
    </source>
</evidence>
<dbReference type="InterPro" id="IPR027417">
    <property type="entry name" value="P-loop_NTPase"/>
</dbReference>
<evidence type="ECO:0000256" key="2">
    <source>
        <dbReference type="ARBA" id="ARBA00017703"/>
    </source>
</evidence>
<protein>
    <recommendedName>
        <fullName evidence="2">DNA polymerase III subunit delta</fullName>
        <ecNumber evidence="1">2.7.7.7</ecNumber>
    </recommendedName>
</protein>
<name>A0A381PAJ1_9ZZZZ</name>
<dbReference type="InterPro" id="IPR005790">
    <property type="entry name" value="DNA_polIII_delta"/>
</dbReference>
<evidence type="ECO:0000256" key="6">
    <source>
        <dbReference type="ARBA" id="ARBA00022932"/>
    </source>
</evidence>
<dbReference type="PANTHER" id="PTHR34388:SF1">
    <property type="entry name" value="DNA POLYMERASE III SUBUNIT DELTA"/>
    <property type="match status" value="1"/>
</dbReference>
<dbReference type="Gene3D" id="1.20.272.10">
    <property type="match status" value="1"/>
</dbReference>
<accession>A0A381PAJ1</accession>
<dbReference type="EC" id="2.7.7.7" evidence="1"/>
<comment type="similarity">
    <text evidence="7">Belongs to the DNA polymerase HolA subunit family.</text>
</comment>
<evidence type="ECO:0000313" key="10">
    <source>
        <dbReference type="EMBL" id="SUZ63337.1"/>
    </source>
</evidence>
<proteinExistence type="inferred from homology"/>
<dbReference type="AlphaFoldDB" id="A0A381PAJ1"/>
<keyword evidence="6" id="KW-0239">DNA-directed DNA polymerase</keyword>
<dbReference type="PANTHER" id="PTHR34388">
    <property type="entry name" value="DNA POLYMERASE III SUBUNIT DELTA"/>
    <property type="match status" value="1"/>
</dbReference>
<dbReference type="EMBL" id="UINC01000914">
    <property type="protein sequence ID" value="SUZ63337.1"/>
    <property type="molecule type" value="Genomic_DNA"/>
</dbReference>
<dbReference type="GO" id="GO:0009360">
    <property type="term" value="C:DNA polymerase III complex"/>
    <property type="evidence" value="ECO:0007669"/>
    <property type="project" value="InterPro"/>
</dbReference>
<dbReference type="Gene3D" id="1.10.8.60">
    <property type="match status" value="1"/>
</dbReference>
<sequence>MDNIYVILADESILIEENLEKIYAKAKQEGFTEKNTHIIDSRSNWAFLSSNSDNLDLFGSKKILEVKLLGQGPGVKGANSLKDYSKSLDPNTLLVLIGEGLERKSISSAWVKALEKVGTLISIAPLSTSSLKVWIKNKAKELNIEIMQEALQLLIEKTEGNLMATLQEIRKLSLVYPSEKIDLDKMKKSITGSSKYSIFDFSNAFVSRNTSKAIQVLESLKVEGTPETLIIWALTRELNNLFKVSKSGSTKGIWGPRNYLDSLVKTSREVDGYKILKAYKRIAHIDSCIKGFNKQNPWLGIRELTLSF</sequence>
<dbReference type="NCBIfam" id="TIGR01128">
    <property type="entry name" value="holA"/>
    <property type="match status" value="1"/>
</dbReference>
<evidence type="ECO:0000256" key="3">
    <source>
        <dbReference type="ARBA" id="ARBA00022679"/>
    </source>
</evidence>
<dbReference type="SUPFAM" id="SSF52540">
    <property type="entry name" value="P-loop containing nucleoside triphosphate hydrolases"/>
    <property type="match status" value="1"/>
</dbReference>
<evidence type="ECO:0000256" key="8">
    <source>
        <dbReference type="ARBA" id="ARBA00049244"/>
    </source>
</evidence>
<keyword evidence="3" id="KW-0808">Transferase</keyword>
<gene>
    <name evidence="10" type="ORF">METZ01_LOCUS16191</name>
</gene>
<dbReference type="CDD" id="cd18138">
    <property type="entry name" value="HLD_clamp_pol_III_delta"/>
    <property type="match status" value="1"/>
</dbReference>
<evidence type="ECO:0000256" key="5">
    <source>
        <dbReference type="ARBA" id="ARBA00022705"/>
    </source>
</evidence>
<keyword evidence="5" id="KW-0235">DNA replication</keyword>
<dbReference type="GO" id="GO:0003887">
    <property type="term" value="F:DNA-directed DNA polymerase activity"/>
    <property type="evidence" value="ECO:0007669"/>
    <property type="project" value="UniProtKB-KW"/>
</dbReference>
<evidence type="ECO:0000256" key="1">
    <source>
        <dbReference type="ARBA" id="ARBA00012417"/>
    </source>
</evidence>
<reference evidence="10" key="1">
    <citation type="submission" date="2018-05" db="EMBL/GenBank/DDBJ databases">
        <authorList>
            <person name="Lanie J.A."/>
            <person name="Ng W.-L."/>
            <person name="Kazmierczak K.M."/>
            <person name="Andrzejewski T.M."/>
            <person name="Davidsen T.M."/>
            <person name="Wayne K.J."/>
            <person name="Tettelin H."/>
            <person name="Glass J.I."/>
            <person name="Rusch D."/>
            <person name="Podicherti R."/>
            <person name="Tsui H.-C.T."/>
            <person name="Winkler M.E."/>
        </authorList>
    </citation>
    <scope>NUCLEOTIDE SEQUENCE</scope>
</reference>
<feature type="domain" description="DNA polymerase III delta N-terminal" evidence="9">
    <location>
        <begin position="5"/>
        <end position="122"/>
    </location>
</feature>
<dbReference type="InterPro" id="IPR010372">
    <property type="entry name" value="DNA_pol3_delta_N"/>
</dbReference>
<keyword evidence="4" id="KW-0548">Nucleotidyltransferase</keyword>
<dbReference type="GO" id="GO:0006261">
    <property type="term" value="P:DNA-templated DNA replication"/>
    <property type="evidence" value="ECO:0007669"/>
    <property type="project" value="TreeGrafter"/>
</dbReference>
<dbReference type="GO" id="GO:0003677">
    <property type="term" value="F:DNA binding"/>
    <property type="evidence" value="ECO:0007669"/>
    <property type="project" value="InterPro"/>
</dbReference>
<organism evidence="10">
    <name type="scientific">marine metagenome</name>
    <dbReference type="NCBI Taxonomy" id="408172"/>
    <lineage>
        <taxon>unclassified sequences</taxon>
        <taxon>metagenomes</taxon>
        <taxon>ecological metagenomes</taxon>
    </lineage>
</organism>
<dbReference type="SUPFAM" id="SSF48019">
    <property type="entry name" value="post-AAA+ oligomerization domain-like"/>
    <property type="match status" value="1"/>
</dbReference>
<dbReference type="Gene3D" id="3.40.50.300">
    <property type="entry name" value="P-loop containing nucleotide triphosphate hydrolases"/>
    <property type="match status" value="1"/>
</dbReference>
<dbReference type="InterPro" id="IPR008921">
    <property type="entry name" value="DNA_pol3_clamp-load_cplx_C"/>
</dbReference>
<evidence type="ECO:0000256" key="4">
    <source>
        <dbReference type="ARBA" id="ARBA00022695"/>
    </source>
</evidence>
<evidence type="ECO:0000259" key="9">
    <source>
        <dbReference type="Pfam" id="PF06144"/>
    </source>
</evidence>
<dbReference type="Pfam" id="PF06144">
    <property type="entry name" value="DNA_pol3_delta"/>
    <property type="match status" value="1"/>
</dbReference>